<evidence type="ECO:0000256" key="19">
    <source>
        <dbReference type="RuleBase" id="RU364027"/>
    </source>
</evidence>
<dbReference type="Proteomes" id="UP000756132">
    <property type="component" value="Chromosome 9"/>
</dbReference>
<keyword evidence="14" id="KW-0968">Cytoplasmic vesicle</keyword>
<feature type="transmembrane region" description="Helical" evidence="19">
    <location>
        <begin position="518"/>
        <end position="539"/>
    </location>
</feature>
<dbReference type="EMBL" id="CP090171">
    <property type="protein sequence ID" value="UJO21506.1"/>
    <property type="molecule type" value="Genomic_DNA"/>
</dbReference>
<evidence type="ECO:0000256" key="20">
    <source>
        <dbReference type="SAM" id="MobiDB-lite"/>
    </source>
</evidence>
<feature type="region of interest" description="Disordered" evidence="20">
    <location>
        <begin position="722"/>
        <end position="801"/>
    </location>
</feature>
<organism evidence="21 22">
    <name type="scientific">Passalora fulva</name>
    <name type="common">Tomato leaf mold</name>
    <name type="synonym">Cladosporium fulvum</name>
    <dbReference type="NCBI Taxonomy" id="5499"/>
    <lineage>
        <taxon>Eukaryota</taxon>
        <taxon>Fungi</taxon>
        <taxon>Dikarya</taxon>
        <taxon>Ascomycota</taxon>
        <taxon>Pezizomycotina</taxon>
        <taxon>Dothideomycetes</taxon>
        <taxon>Dothideomycetidae</taxon>
        <taxon>Mycosphaerellales</taxon>
        <taxon>Mycosphaerellaceae</taxon>
        <taxon>Fulvia</taxon>
    </lineage>
</organism>
<feature type="compositionally biased region" description="Low complexity" evidence="20">
    <location>
        <begin position="150"/>
        <end position="161"/>
    </location>
</feature>
<keyword evidence="8 19" id="KW-0812">Transmembrane</keyword>
<comment type="catalytic activity">
    <reaction evidence="17">
        <text>a 1,2-diacyl-sn-glycero-3-phospho-(1D-myo-inositol-3-phosphate)(in) = a 1,2-diacyl-sn-glycero-3-phospho-(1D-myo-inositol-3-phosphate)(out)</text>
        <dbReference type="Rhea" id="RHEA:67920"/>
        <dbReference type="ChEBI" id="CHEBI:58088"/>
    </reaction>
</comment>
<evidence type="ECO:0000256" key="15">
    <source>
        <dbReference type="ARBA" id="ARBA00024479"/>
    </source>
</evidence>
<feature type="region of interest" description="Disordered" evidence="20">
    <location>
        <begin position="817"/>
        <end position="838"/>
    </location>
</feature>
<dbReference type="GeneID" id="71989144"/>
<comment type="catalytic activity">
    <reaction evidence="18">
        <text>a 1,2-diacyl-sn-glycero-3-phosphocholine(in) = a 1,2-diacyl-sn-glycero-3-phosphocholine(out)</text>
        <dbReference type="Rhea" id="RHEA:38571"/>
        <dbReference type="ChEBI" id="CHEBI:57643"/>
    </reaction>
</comment>
<feature type="compositionally biased region" description="Polar residues" evidence="20">
    <location>
        <begin position="756"/>
        <end position="767"/>
    </location>
</feature>
<protein>
    <recommendedName>
        <fullName evidence="6 19">Autophagy-related protein 9</fullName>
    </recommendedName>
</protein>
<reference evidence="21" key="1">
    <citation type="submission" date="2021-12" db="EMBL/GenBank/DDBJ databases">
        <authorList>
            <person name="Zaccaron A."/>
            <person name="Stergiopoulos I."/>
        </authorList>
    </citation>
    <scope>NUCLEOTIDE SEQUENCE</scope>
    <source>
        <strain evidence="21">Race5_Kim</strain>
    </source>
</reference>
<comment type="similarity">
    <text evidence="5 19">Belongs to the ATG9 family.</text>
</comment>
<dbReference type="GO" id="GO:0034045">
    <property type="term" value="C:phagophore assembly site membrane"/>
    <property type="evidence" value="ECO:0007669"/>
    <property type="project" value="UniProtKB-SubCell"/>
</dbReference>
<keyword evidence="7 19" id="KW-0813">Transport</keyword>
<evidence type="ECO:0000256" key="7">
    <source>
        <dbReference type="ARBA" id="ARBA00022448"/>
    </source>
</evidence>
<comment type="catalytic activity">
    <reaction evidence="15">
        <text>a 1,2-diacyl-sn-glycero-3-phospho-L-serine(in) = a 1,2-diacyl-sn-glycero-3-phospho-L-serine(out)</text>
        <dbReference type="Rhea" id="RHEA:38663"/>
        <dbReference type="ChEBI" id="CHEBI:57262"/>
    </reaction>
</comment>
<dbReference type="GO" id="GO:0006869">
    <property type="term" value="P:lipid transport"/>
    <property type="evidence" value="ECO:0007669"/>
    <property type="project" value="UniProtKB-KW"/>
</dbReference>
<evidence type="ECO:0000256" key="10">
    <source>
        <dbReference type="ARBA" id="ARBA00023006"/>
    </source>
</evidence>
<keyword evidence="11" id="KW-0333">Golgi apparatus</keyword>
<feature type="region of interest" description="Disordered" evidence="20">
    <location>
        <begin position="1"/>
        <end position="95"/>
    </location>
</feature>
<keyword evidence="22" id="KW-1185">Reference proteome</keyword>
<evidence type="ECO:0000256" key="1">
    <source>
        <dbReference type="ARBA" id="ARBA00004439"/>
    </source>
</evidence>
<evidence type="ECO:0000256" key="4">
    <source>
        <dbReference type="ARBA" id="ARBA00004653"/>
    </source>
</evidence>
<evidence type="ECO:0000256" key="17">
    <source>
        <dbReference type="ARBA" id="ARBA00024621"/>
    </source>
</evidence>
<dbReference type="GO" id="GO:0005776">
    <property type="term" value="C:autophagosome"/>
    <property type="evidence" value="ECO:0007669"/>
    <property type="project" value="TreeGrafter"/>
</dbReference>
<evidence type="ECO:0000313" key="21">
    <source>
        <dbReference type="EMBL" id="UJO21506.1"/>
    </source>
</evidence>
<dbReference type="GO" id="GO:0061709">
    <property type="term" value="P:reticulophagy"/>
    <property type="evidence" value="ECO:0007669"/>
    <property type="project" value="TreeGrafter"/>
</dbReference>
<gene>
    <name evidence="21" type="ORF">CLAFUR5_09266</name>
</gene>
<keyword evidence="9 19" id="KW-1133">Transmembrane helix</keyword>
<dbReference type="PANTHER" id="PTHR13038:SF10">
    <property type="entry name" value="AUTOPHAGY-RELATED PROTEIN 9"/>
    <property type="match status" value="1"/>
</dbReference>
<dbReference type="RefSeq" id="XP_047765872.1">
    <property type="nucleotide sequence ID" value="XM_047908414.1"/>
</dbReference>
<feature type="transmembrane region" description="Helical" evidence="19">
    <location>
        <begin position="434"/>
        <end position="459"/>
    </location>
</feature>
<feature type="transmembrane region" description="Helical" evidence="19">
    <location>
        <begin position="555"/>
        <end position="573"/>
    </location>
</feature>
<comment type="function">
    <text evidence="19">Phospholipid scramblase involved in autophagy. Cycles between the preautophagosomal structure/phagophore assembly site (PAS) and the cytoplasmic vesicle pool and supplies membrane for the growing autophagosome. Lipid scramblase activity plays a key role in preautophagosomal structure/phagophore assembly by distributing the phospholipids that arrive through ATG2 from the cytoplasmic to the luminal leaflet of the bilayer, thereby driving autophagosomal membrane expansion.</text>
</comment>
<evidence type="ECO:0000256" key="5">
    <source>
        <dbReference type="ARBA" id="ARBA00006185"/>
    </source>
</evidence>
<comment type="caution">
    <text evidence="19">Lacks conserved residue(s) required for the propagation of feature annotation.</text>
</comment>
<evidence type="ECO:0000256" key="14">
    <source>
        <dbReference type="ARBA" id="ARBA00023329"/>
    </source>
</evidence>
<dbReference type="GO" id="GO:0034727">
    <property type="term" value="P:piecemeal microautophagy of the nucleus"/>
    <property type="evidence" value="ECO:0007669"/>
    <property type="project" value="TreeGrafter"/>
</dbReference>
<name>A0A9Q8UT52_PASFU</name>
<dbReference type="Pfam" id="PF04109">
    <property type="entry name" value="ATG9"/>
    <property type="match status" value="1"/>
</dbReference>
<dbReference type="GO" id="GO:0000139">
    <property type="term" value="C:Golgi membrane"/>
    <property type="evidence" value="ECO:0007669"/>
    <property type="project" value="UniProtKB-SubCell"/>
</dbReference>
<dbReference type="GO" id="GO:0005789">
    <property type="term" value="C:endoplasmic reticulum membrane"/>
    <property type="evidence" value="ECO:0007669"/>
    <property type="project" value="UniProtKB-SubCell"/>
</dbReference>
<feature type="transmembrane region" description="Helical" evidence="19">
    <location>
        <begin position="621"/>
        <end position="639"/>
    </location>
</feature>
<comment type="catalytic activity">
    <reaction evidence="16">
        <text>a 1,2-diacyl-sn-glycero-3-phosphoethanolamine(in) = a 1,2-diacyl-sn-glycero-3-phosphoethanolamine(out)</text>
        <dbReference type="Rhea" id="RHEA:38895"/>
        <dbReference type="ChEBI" id="CHEBI:64612"/>
    </reaction>
</comment>
<evidence type="ECO:0000313" key="22">
    <source>
        <dbReference type="Proteomes" id="UP000756132"/>
    </source>
</evidence>
<evidence type="ECO:0000256" key="18">
    <source>
        <dbReference type="ARBA" id="ARBA00024631"/>
    </source>
</evidence>
<dbReference type="InterPro" id="IPR007241">
    <property type="entry name" value="Autophagy-rel_prot_9"/>
</dbReference>
<evidence type="ECO:0000256" key="11">
    <source>
        <dbReference type="ARBA" id="ARBA00023034"/>
    </source>
</evidence>
<evidence type="ECO:0000256" key="12">
    <source>
        <dbReference type="ARBA" id="ARBA00023055"/>
    </source>
</evidence>
<keyword evidence="12 19" id="KW-0445">Lipid transport</keyword>
<keyword evidence="10 19" id="KW-0072">Autophagy</keyword>
<dbReference type="AlphaFoldDB" id="A0A9Q8UT52"/>
<evidence type="ECO:0000256" key="6">
    <source>
        <dbReference type="ARBA" id="ARBA00018074"/>
    </source>
</evidence>
<evidence type="ECO:0000256" key="2">
    <source>
        <dbReference type="ARBA" id="ARBA00004477"/>
    </source>
</evidence>
<comment type="subcellular location">
    <subcellularLocation>
        <location evidence="1">Cytoplasmic vesicle membrane</location>
        <topology evidence="1">Multi-pass membrane protein</topology>
    </subcellularLocation>
    <subcellularLocation>
        <location evidence="2">Endoplasmic reticulum membrane</location>
        <topology evidence="2">Multi-pass membrane protein</topology>
    </subcellularLocation>
    <subcellularLocation>
        <location evidence="4">Golgi apparatus membrane</location>
        <topology evidence="4">Multi-pass membrane protein</topology>
    </subcellularLocation>
    <subcellularLocation>
        <location evidence="3 19">Preautophagosomal structure membrane</location>
        <topology evidence="3 19">Multi-pass membrane protein</topology>
    </subcellularLocation>
</comment>
<keyword evidence="13 19" id="KW-0472">Membrane</keyword>
<feature type="region of interest" description="Disordered" evidence="20">
    <location>
        <begin position="116"/>
        <end position="174"/>
    </location>
</feature>
<sequence>MDASRLISRVLPGAEGDVHSSMYDRLRMAPDPGYRDLESQRHPPPDTFHDEDDDPDAFLYDANQTPTHPGQSPEMMASPVARHSRPRKQARDQIGLDDDEDVPASLLLDPGKRGISRAAAGKQPDAKLAKAEAQWQAMQEQQRLHMSQAPRSTRPGSRPSRVTAPHTQPARADPRNEAMWMYTNAGNLDSFLLEVYQYYTGHGVWSILLSRILGLLSELFMFSFAMFLTTCIDYPKIPTSRSTAEIMIPKCMSKASWVKNAALFFFIIYWLTRALGCVQDTRRLFRMHDFFHHVLGISDDDIQTVSWVRVVEGLVGIQNANIATAAPSSQAKKYLNNQTDYRQPQQKLTAETIANRLMRQANYLVALYNKDILDFTLPIPFLGTRQFYSKSLEWALDVTLTNFIFTEQGSIRPFCLEVKHRSELIDALRVRLRFAAVISVVVAPFNILRFCIIFFFRYYTEFTKNPSKASARTFTPFAEWKIREFNELDHLFTKRLRQAYPFANDYLKQFPKDKMDQFCRFIAFVSGAVAAVLALATLFDPELFLGFEVTPGRTAVFWLTLTGIIFGIANGALPDESEVYDPVMHLREVLLYTHYMPAHWKNRLHSNEVRSEFSAMYQMKVLIFIDEILSLIVAPIILWRNAETRCERIVDFFREQTVHVEGIGNECNFAVFGFKKDLNATDYQDALEDTDGLREDYFAAKDDKMSQSVMNFRQYYSHYGHRPGHRPHRWQPPPAWPPVITQSIAEEPGPMPPPTRGSNARKSTASMLRSPRQAAHGASQRGANGAKSGRAAQSHGISESRVMAQDSDLHDFADAPGAEQLESDTDDNDEGAGGERVNAGVLGMLAQFSKAHNEKGTGAVNI</sequence>
<proteinExistence type="inferred from homology"/>
<feature type="compositionally biased region" description="Low complexity" evidence="20">
    <location>
        <begin position="131"/>
        <end position="141"/>
    </location>
</feature>
<evidence type="ECO:0000256" key="8">
    <source>
        <dbReference type="ARBA" id="ARBA00022692"/>
    </source>
</evidence>
<feature type="compositionally biased region" description="Basic and acidic residues" evidence="20">
    <location>
        <begin position="16"/>
        <end position="48"/>
    </location>
</feature>
<dbReference type="OrthoDB" id="2020634at2759"/>
<dbReference type="PANTHER" id="PTHR13038">
    <property type="entry name" value="APG9 AUTOPHAGY 9"/>
    <property type="match status" value="1"/>
</dbReference>
<dbReference type="GO" id="GO:0034497">
    <property type="term" value="P:protein localization to phagophore assembly site"/>
    <property type="evidence" value="ECO:0007669"/>
    <property type="project" value="TreeGrafter"/>
</dbReference>
<reference evidence="21" key="2">
    <citation type="journal article" date="2022" name="Microb. Genom.">
        <title>A chromosome-scale genome assembly of the tomato pathogen Cladosporium fulvum reveals a compartmentalized genome architecture and the presence of a dispensable chromosome.</title>
        <authorList>
            <person name="Zaccaron A.Z."/>
            <person name="Chen L.H."/>
            <person name="Samaras A."/>
            <person name="Stergiopoulos I."/>
        </authorList>
    </citation>
    <scope>NUCLEOTIDE SEQUENCE</scope>
    <source>
        <strain evidence="21">Race5_Kim</strain>
    </source>
</reference>
<evidence type="ECO:0000256" key="3">
    <source>
        <dbReference type="ARBA" id="ARBA00004511"/>
    </source>
</evidence>
<dbReference type="GO" id="GO:0000422">
    <property type="term" value="P:autophagy of mitochondrion"/>
    <property type="evidence" value="ECO:0007669"/>
    <property type="project" value="TreeGrafter"/>
</dbReference>
<feature type="compositionally biased region" description="Acidic residues" evidence="20">
    <location>
        <begin position="821"/>
        <end position="832"/>
    </location>
</feature>
<evidence type="ECO:0000256" key="16">
    <source>
        <dbReference type="ARBA" id="ARBA00024615"/>
    </source>
</evidence>
<evidence type="ECO:0000256" key="13">
    <source>
        <dbReference type="ARBA" id="ARBA00023136"/>
    </source>
</evidence>
<dbReference type="KEGG" id="ffu:CLAFUR5_09266"/>
<dbReference type="GO" id="GO:0030659">
    <property type="term" value="C:cytoplasmic vesicle membrane"/>
    <property type="evidence" value="ECO:0007669"/>
    <property type="project" value="UniProtKB-SubCell"/>
</dbReference>
<evidence type="ECO:0000256" key="9">
    <source>
        <dbReference type="ARBA" id="ARBA00022989"/>
    </source>
</evidence>
<accession>A0A9Q8UT52</accession>